<proteinExistence type="predicted"/>
<gene>
    <name evidence="4" type="primary">Piso0_004617</name>
    <name evidence="3" type="ORF">GNLVRS01_PISO0K20822g</name>
    <name evidence="4" type="ORF">GNLVRS01_PISO0L20823g</name>
</gene>
<evidence type="ECO:0000313" key="5">
    <source>
        <dbReference type="Proteomes" id="UP000005222"/>
    </source>
</evidence>
<dbReference type="Proteomes" id="UP000005222">
    <property type="component" value="Chromosome L"/>
</dbReference>
<dbReference type="InParanoid" id="G8Y5Y7"/>
<dbReference type="Proteomes" id="UP000005222">
    <property type="component" value="Chromosome K"/>
</dbReference>
<reference evidence="5" key="2">
    <citation type="journal article" date="2012" name="G3 (Bethesda)">
        <title>Pichia sorbitophila, an interspecies yeast hybrid reveals early steps of genome resolution following polyploidization.</title>
        <authorList>
            <person name="Leh Louis V."/>
            <person name="Despons L."/>
            <person name="Friedrich A."/>
            <person name="Martin T."/>
            <person name="Durrens P."/>
            <person name="Casaregola S."/>
            <person name="Neuveglise C."/>
            <person name="Fairhead C."/>
            <person name="Marck C."/>
            <person name="Cruz J.A."/>
            <person name="Straub M.L."/>
            <person name="Kugler V."/>
            <person name="Sacerdot C."/>
            <person name="Uzunov Z."/>
            <person name="Thierry A."/>
            <person name="Weiss S."/>
            <person name="Bleykasten C."/>
            <person name="De Montigny J."/>
            <person name="Jacques N."/>
            <person name="Jung P."/>
            <person name="Lemaire M."/>
            <person name="Mallet S."/>
            <person name="Morel G."/>
            <person name="Richard G.F."/>
            <person name="Sarkar A."/>
            <person name="Savel G."/>
            <person name="Schacherer J."/>
            <person name="Seret M.L."/>
            <person name="Talla E."/>
            <person name="Samson G."/>
            <person name="Jubin C."/>
            <person name="Poulain J."/>
            <person name="Vacherie B."/>
            <person name="Barbe V."/>
            <person name="Pelletier E."/>
            <person name="Sherman D.J."/>
            <person name="Westhof E."/>
            <person name="Weissenbach J."/>
            <person name="Baret P.V."/>
            <person name="Wincker P."/>
            <person name="Gaillardin C."/>
            <person name="Dujon B."/>
            <person name="Souciet J.L."/>
        </authorList>
    </citation>
    <scope>NUCLEOTIDE SEQUENCE [LARGE SCALE GENOMIC DNA]</scope>
    <source>
        <strain evidence="5">ATCC MYA-4447 / BCRC 22081 / CBS 7064 / NBRC 10061 / NRRL Y-12695</strain>
    </source>
</reference>
<reference evidence="4" key="1">
    <citation type="submission" date="2011-10" db="EMBL/GenBank/DDBJ databases">
        <authorList>
            <person name="Genoscope - CEA"/>
        </authorList>
    </citation>
    <scope>NUCLEOTIDE SEQUENCE</scope>
</reference>
<feature type="chain" id="PRO_5007664807" evidence="2">
    <location>
        <begin position="19"/>
        <end position="158"/>
    </location>
</feature>
<dbReference type="EMBL" id="FO082048">
    <property type="protein sequence ID" value="CCE85048.1"/>
    <property type="molecule type" value="Genomic_DNA"/>
</dbReference>
<feature type="region of interest" description="Disordered" evidence="1">
    <location>
        <begin position="111"/>
        <end position="147"/>
    </location>
</feature>
<keyword evidence="2" id="KW-0732">Signal</keyword>
<dbReference type="HOGENOM" id="CLU_1670040_0_0_1"/>
<feature type="signal peptide" evidence="2">
    <location>
        <begin position="1"/>
        <end position="18"/>
    </location>
</feature>
<protein>
    <submittedName>
        <fullName evidence="4">Piso0_004617 protein</fullName>
    </submittedName>
</protein>
<dbReference type="AlphaFoldDB" id="G8Y5Y7"/>
<name>G8Y5Y7_PICSO</name>
<evidence type="ECO:0000313" key="4">
    <source>
        <dbReference type="EMBL" id="CCE85048.1"/>
    </source>
</evidence>
<organism evidence="4 5">
    <name type="scientific">Pichia sorbitophila (strain ATCC MYA-4447 / BCRC 22081 / CBS 7064 / NBRC 10061 / NRRL Y-12695)</name>
    <name type="common">Hybrid yeast</name>
    <dbReference type="NCBI Taxonomy" id="559304"/>
    <lineage>
        <taxon>Eukaryota</taxon>
        <taxon>Fungi</taxon>
        <taxon>Dikarya</taxon>
        <taxon>Ascomycota</taxon>
        <taxon>Saccharomycotina</taxon>
        <taxon>Pichiomycetes</taxon>
        <taxon>Debaryomycetaceae</taxon>
        <taxon>Millerozyma</taxon>
    </lineage>
</organism>
<dbReference type="EMBL" id="FO082049">
    <property type="protein sequence ID" value="CCE84017.1"/>
    <property type="molecule type" value="Genomic_DNA"/>
</dbReference>
<accession>G8Y5Y7</accession>
<sequence length="158" mass="16450">MGSFFFWLGSWMAEAGLAAEAASYRARWVVDREWRGCAVAPEQGLRAGRRVPALKPCCSCCRGCDLAGGPRMCGRTRCSLSRASIAFSYPKQTLFRGAPWGEFHDGAVAGGFPPPSSGLETDRPRRAVGPGSSASLPTGAGDGSGLLSGYVAGCDTGP</sequence>
<evidence type="ECO:0000313" key="3">
    <source>
        <dbReference type="EMBL" id="CCE84017.1"/>
    </source>
</evidence>
<keyword evidence="5" id="KW-1185">Reference proteome</keyword>
<evidence type="ECO:0000256" key="2">
    <source>
        <dbReference type="SAM" id="SignalP"/>
    </source>
</evidence>
<evidence type="ECO:0000256" key="1">
    <source>
        <dbReference type="SAM" id="MobiDB-lite"/>
    </source>
</evidence>